<name>A0A1I8BBQ3_MELHA</name>
<dbReference type="Proteomes" id="UP000095281">
    <property type="component" value="Unplaced"/>
</dbReference>
<evidence type="ECO:0000256" key="1">
    <source>
        <dbReference type="SAM" id="MobiDB-lite"/>
    </source>
</evidence>
<feature type="compositionally biased region" description="Polar residues" evidence="1">
    <location>
        <begin position="20"/>
        <end position="45"/>
    </location>
</feature>
<evidence type="ECO:0000313" key="2">
    <source>
        <dbReference type="Proteomes" id="UP000095281"/>
    </source>
</evidence>
<sequence>MSVFNEVKILTTSTAINIGNTNTNLSPDFLSRNTPNSTRKTTSPTAIIDSNGGEATPTTPVANDSNSSTPNANSRVHNENPTQLKALIIANEQALKLVQDFGAAGPDSKQRTILTTSCSAASLGAYAAMQSTNNTTGTPPIFGNGKITNTSGVGLYPAQRSNSAIVAYLNGLVF</sequence>
<feature type="compositionally biased region" description="Polar residues" evidence="1">
    <location>
        <begin position="56"/>
        <end position="77"/>
    </location>
</feature>
<reference evidence="3" key="1">
    <citation type="submission" date="2016-11" db="UniProtKB">
        <authorList>
            <consortium name="WormBaseParasite"/>
        </authorList>
    </citation>
    <scope>IDENTIFICATION</scope>
</reference>
<protein>
    <submittedName>
        <fullName evidence="3">Uncharacterized protein</fullName>
    </submittedName>
</protein>
<feature type="region of interest" description="Disordered" evidence="1">
    <location>
        <begin position="20"/>
        <end position="77"/>
    </location>
</feature>
<keyword evidence="2" id="KW-1185">Reference proteome</keyword>
<accession>A0A1I8BBQ3</accession>
<evidence type="ECO:0000313" key="3">
    <source>
        <dbReference type="WBParaSite" id="MhA1_Contig185.frz3.gene44"/>
    </source>
</evidence>
<dbReference type="AlphaFoldDB" id="A0A1I8BBQ3"/>
<dbReference type="WBParaSite" id="MhA1_Contig185.frz3.gene44">
    <property type="protein sequence ID" value="MhA1_Contig185.frz3.gene44"/>
    <property type="gene ID" value="MhA1_Contig185.frz3.gene44"/>
</dbReference>
<organism evidence="2 3">
    <name type="scientific">Meloidogyne hapla</name>
    <name type="common">Root-knot nematode worm</name>
    <dbReference type="NCBI Taxonomy" id="6305"/>
    <lineage>
        <taxon>Eukaryota</taxon>
        <taxon>Metazoa</taxon>
        <taxon>Ecdysozoa</taxon>
        <taxon>Nematoda</taxon>
        <taxon>Chromadorea</taxon>
        <taxon>Rhabditida</taxon>
        <taxon>Tylenchina</taxon>
        <taxon>Tylenchomorpha</taxon>
        <taxon>Tylenchoidea</taxon>
        <taxon>Meloidogynidae</taxon>
        <taxon>Meloidogyninae</taxon>
        <taxon>Meloidogyne</taxon>
    </lineage>
</organism>
<proteinExistence type="predicted"/>